<evidence type="ECO:0000313" key="2">
    <source>
        <dbReference type="Proteomes" id="UP001198701"/>
    </source>
</evidence>
<protein>
    <recommendedName>
        <fullName evidence="3">Nuclear transport factor 2 family protein</fullName>
    </recommendedName>
</protein>
<dbReference type="RefSeq" id="WP_229432366.1">
    <property type="nucleotide sequence ID" value="NZ_JAJHPV010000013.1"/>
</dbReference>
<comment type="caution">
    <text evidence="1">The sequence shown here is derived from an EMBL/GenBank/DDBJ whole genome shotgun (WGS) entry which is preliminary data.</text>
</comment>
<sequence length="103" mass="11149">MNLETFFVKDGKTTILKTPAARLLYGWDLAAWLNEAGTSLQEVGGTGVGIQPDGDAFIQGTVVCVWITGLDESDGAANSYTFRFVCADGSVDYRTIHFIKRPA</sequence>
<reference evidence="1 2" key="1">
    <citation type="submission" date="2021-11" db="EMBL/GenBank/DDBJ databases">
        <authorList>
            <person name="Huq M.A."/>
        </authorList>
    </citation>
    <scope>NUCLEOTIDE SEQUENCE [LARGE SCALE GENOMIC DNA]</scope>
    <source>
        <strain evidence="1 2">MAHUQ-52</strain>
    </source>
</reference>
<dbReference type="Proteomes" id="UP001198701">
    <property type="component" value="Unassembled WGS sequence"/>
</dbReference>
<name>A0ABS8IW28_9BURK</name>
<proteinExistence type="predicted"/>
<dbReference type="Pfam" id="PF23148">
    <property type="entry name" value="Gp77"/>
    <property type="match status" value="1"/>
</dbReference>
<gene>
    <name evidence="1" type="ORF">LMJ30_10845</name>
</gene>
<evidence type="ECO:0008006" key="3">
    <source>
        <dbReference type="Google" id="ProtNLM"/>
    </source>
</evidence>
<accession>A0ABS8IW28</accession>
<dbReference type="InterPro" id="IPR056928">
    <property type="entry name" value="Gp77-like"/>
</dbReference>
<evidence type="ECO:0000313" key="1">
    <source>
        <dbReference type="EMBL" id="MCC6071455.1"/>
    </source>
</evidence>
<dbReference type="EMBL" id="JAJHPV010000013">
    <property type="protein sequence ID" value="MCC6071455.1"/>
    <property type="molecule type" value="Genomic_DNA"/>
</dbReference>
<organism evidence="1 2">
    <name type="scientific">Massilia agrisoli</name>
    <dbReference type="NCBI Taxonomy" id="2892444"/>
    <lineage>
        <taxon>Bacteria</taxon>
        <taxon>Pseudomonadati</taxon>
        <taxon>Pseudomonadota</taxon>
        <taxon>Betaproteobacteria</taxon>
        <taxon>Burkholderiales</taxon>
        <taxon>Oxalobacteraceae</taxon>
        <taxon>Telluria group</taxon>
        <taxon>Massilia</taxon>
    </lineage>
</organism>
<keyword evidence="2" id="KW-1185">Reference proteome</keyword>